<dbReference type="GO" id="GO:0008757">
    <property type="term" value="F:S-adenosylmethionine-dependent methyltransferase activity"/>
    <property type="evidence" value="ECO:0007669"/>
    <property type="project" value="InterPro"/>
</dbReference>
<gene>
    <name evidence="4" type="ORF">DBRI1063_LOCUS17884</name>
</gene>
<keyword evidence="2" id="KW-0732">Signal</keyword>
<evidence type="ECO:0000259" key="3">
    <source>
        <dbReference type="Pfam" id="PF08241"/>
    </source>
</evidence>
<proteinExistence type="predicted"/>
<feature type="domain" description="Methyltransferase type 11" evidence="3">
    <location>
        <begin position="125"/>
        <end position="195"/>
    </location>
</feature>
<evidence type="ECO:0000256" key="1">
    <source>
        <dbReference type="SAM" id="MobiDB-lite"/>
    </source>
</evidence>
<reference evidence="4" key="1">
    <citation type="submission" date="2021-01" db="EMBL/GenBank/DDBJ databases">
        <authorList>
            <person name="Corre E."/>
            <person name="Pelletier E."/>
            <person name="Niang G."/>
            <person name="Scheremetjew M."/>
            <person name="Finn R."/>
            <person name="Kale V."/>
            <person name="Holt S."/>
            <person name="Cochrane G."/>
            <person name="Meng A."/>
            <person name="Brown T."/>
            <person name="Cohen L."/>
        </authorList>
    </citation>
    <scope>NUCLEOTIDE SEQUENCE</scope>
    <source>
        <strain evidence="4">Pop2</strain>
    </source>
</reference>
<evidence type="ECO:0000256" key="2">
    <source>
        <dbReference type="SAM" id="SignalP"/>
    </source>
</evidence>
<dbReference type="AlphaFoldDB" id="A0A6S9E8C5"/>
<feature type="region of interest" description="Disordered" evidence="1">
    <location>
        <begin position="218"/>
        <end position="237"/>
    </location>
</feature>
<dbReference type="InterPro" id="IPR029063">
    <property type="entry name" value="SAM-dependent_MTases_sf"/>
</dbReference>
<dbReference type="Pfam" id="PF08241">
    <property type="entry name" value="Methyltransf_11"/>
    <property type="match status" value="1"/>
</dbReference>
<accession>A0A6S9E8C5</accession>
<dbReference type="SUPFAM" id="SSF53335">
    <property type="entry name" value="S-adenosyl-L-methionine-dependent methyltransferases"/>
    <property type="match status" value="1"/>
</dbReference>
<protein>
    <recommendedName>
        <fullName evidence="3">Methyltransferase type 11 domain-containing protein</fullName>
    </recommendedName>
</protein>
<evidence type="ECO:0000313" key="4">
    <source>
        <dbReference type="EMBL" id="CAD9343543.1"/>
    </source>
</evidence>
<feature type="signal peptide" evidence="2">
    <location>
        <begin position="1"/>
        <end position="21"/>
    </location>
</feature>
<feature type="chain" id="PRO_5030159546" description="Methyltransferase type 11 domain-containing protein" evidence="2">
    <location>
        <begin position="22"/>
        <end position="317"/>
    </location>
</feature>
<sequence length="317" mass="34932">MKLSLSAALVALFQFQNAVNAFVPASSTPFTSAALKTNVASSSVVAVPRRSSITELYMGLDAVTYLRTEWVSAALCTNQTPRSADVCLQLGTEDGRAVTFIPKTIRELITSSAEADGKLTVTARRQLKQQADRRNAAIITYADQRCDDLTEVEDETVDVVISLQAADRMRENGQDWKRSVREAARVLKPGGRFLFCEKKELEGEEYLAYLENLSSLKDEEDEEAAAEGETTEEGDELEPTYVFEEVGFDDVDLVIVPHIAGVAIKSEDAGLTPAERAAKAKEEEEARLAELSLSAFERGSKRRKKLKKKKKKGMEAQ</sequence>
<dbReference type="Gene3D" id="3.40.50.150">
    <property type="entry name" value="Vaccinia Virus protein VP39"/>
    <property type="match status" value="1"/>
</dbReference>
<dbReference type="InterPro" id="IPR013216">
    <property type="entry name" value="Methyltransf_11"/>
</dbReference>
<dbReference type="CDD" id="cd02440">
    <property type="entry name" value="AdoMet_MTases"/>
    <property type="match status" value="1"/>
</dbReference>
<organism evidence="4">
    <name type="scientific">Ditylum brightwellii</name>
    <dbReference type="NCBI Taxonomy" id="49249"/>
    <lineage>
        <taxon>Eukaryota</taxon>
        <taxon>Sar</taxon>
        <taxon>Stramenopiles</taxon>
        <taxon>Ochrophyta</taxon>
        <taxon>Bacillariophyta</taxon>
        <taxon>Mediophyceae</taxon>
        <taxon>Lithodesmiophycidae</taxon>
        <taxon>Lithodesmiales</taxon>
        <taxon>Lithodesmiaceae</taxon>
        <taxon>Ditylum</taxon>
    </lineage>
</organism>
<dbReference type="EMBL" id="HBGN01027686">
    <property type="protein sequence ID" value="CAD9343543.1"/>
    <property type="molecule type" value="Transcribed_RNA"/>
</dbReference>
<name>A0A6S9E8C5_9STRA</name>